<protein>
    <submittedName>
        <fullName evidence="1">Uncharacterized protein</fullName>
    </submittedName>
</protein>
<reference evidence="1" key="1">
    <citation type="submission" date="2009-11" db="EMBL/GenBank/DDBJ databases">
        <authorList>
            <consortium name="US DOE Joint Genome Institute (JGI-PGF)"/>
            <person name="Ottilar R."/>
            <person name="Schmutz J."/>
            <person name="Salamov A."/>
            <person name="Cheng J.F."/>
            <person name="Lucas S."/>
            <person name="Pitluck S."/>
            <person name="Gundlach H."/>
            <person name="Guo Y."/>
            <person name="Haberer G."/>
            <person name="Nasrallah J."/>
            <person name="Mayer K.F.X."/>
            <person name="van de Peer Y."/>
            <person name="Weigel D."/>
            <person name="Grigoriev I.V."/>
        </authorList>
    </citation>
    <scope>NUCLEOTIDE SEQUENCE</scope>
    <source>
        <strain evidence="1">Nigerian</strain>
    </source>
</reference>
<reference evidence="1" key="3">
    <citation type="submission" date="2016-05" db="EMBL/GenBank/DDBJ databases">
        <title>WGS assembly of Xenopus tropicalis.</title>
        <authorList>
            <person name="Sessions A."/>
            <person name="Jenkins J."/>
            <person name="Mitros T."/>
            <person name="Lyons J.T."/>
            <person name="Dichmann D.S."/>
            <person name="Robert J."/>
            <person name="Harland R.M."/>
            <person name="Rokhsar D.S."/>
        </authorList>
    </citation>
    <scope>NUCLEOTIDE SEQUENCE</scope>
    <source>
        <strain evidence="1">Nigerian</strain>
    </source>
</reference>
<dbReference type="EMBL" id="KV460503">
    <property type="protein sequence ID" value="OCA17376.1"/>
    <property type="molecule type" value="Genomic_DNA"/>
</dbReference>
<organism evidence="1">
    <name type="scientific">Xenopus tropicalis</name>
    <name type="common">Western clawed frog</name>
    <name type="synonym">Silurana tropicalis</name>
    <dbReference type="NCBI Taxonomy" id="8364"/>
    <lineage>
        <taxon>Eukaryota</taxon>
        <taxon>Metazoa</taxon>
        <taxon>Chordata</taxon>
        <taxon>Craniata</taxon>
        <taxon>Vertebrata</taxon>
        <taxon>Euteleostomi</taxon>
        <taxon>Amphibia</taxon>
        <taxon>Batrachia</taxon>
        <taxon>Anura</taxon>
        <taxon>Pipoidea</taxon>
        <taxon>Pipidae</taxon>
        <taxon>Xenopodinae</taxon>
        <taxon>Xenopus</taxon>
        <taxon>Silurana</taxon>
    </lineage>
</organism>
<gene>
    <name evidence="1" type="ORF">XENTR_v90027223mg</name>
</gene>
<dbReference type="AlphaFoldDB" id="A0A1B8Y365"/>
<evidence type="ECO:0000313" key="1">
    <source>
        <dbReference type="EMBL" id="OCA17376.1"/>
    </source>
</evidence>
<accession>A0A1B8Y365</accession>
<name>A0A1B8Y365_XENTR</name>
<reference evidence="1" key="2">
    <citation type="journal article" date="2010" name="Science">
        <title>The genome of the Western clawed frog Xenopus tropicalis.</title>
        <authorList>
            <person name="Hellsten U."/>
            <person name="Harland R.M."/>
            <person name="Gilchrist M.J."/>
            <person name="Hendrix D."/>
            <person name="Jurka J."/>
            <person name="Kapitonov V."/>
            <person name="Ovcharenko I."/>
            <person name="Putnam N.H."/>
            <person name="Shu S."/>
            <person name="Taher L."/>
            <person name="Blitz I.L."/>
            <person name="Blumberg B."/>
            <person name="Dichmann D.S."/>
            <person name="Dubchak I."/>
            <person name="Amaya E."/>
            <person name="Detter J.C."/>
            <person name="Fletcher R."/>
            <person name="Gerhard D.S."/>
            <person name="Goodstein D."/>
            <person name="Graves T."/>
            <person name="Grigoriev I.V."/>
            <person name="Grimwood J."/>
            <person name="Kawashima T."/>
            <person name="Lindquist E."/>
            <person name="Lucas S.M."/>
            <person name="Mead P.E."/>
            <person name="Mitros T."/>
            <person name="Ogino H."/>
            <person name="Ohta Y."/>
            <person name="Poliakov A.V."/>
            <person name="Pollet N."/>
            <person name="Robert J."/>
            <person name="Salamov A."/>
            <person name="Sater A.K."/>
            <person name="Schmutz J."/>
            <person name="Terry A."/>
            <person name="Vize P.D."/>
            <person name="Warren W.C."/>
            <person name="Wells D."/>
            <person name="Wills A."/>
            <person name="Wilson R.K."/>
            <person name="Zimmerman L.B."/>
            <person name="Zorn A.M."/>
            <person name="Grainger R."/>
            <person name="Grammer T."/>
            <person name="Khokha M.K."/>
            <person name="Richardson P.M."/>
            <person name="Rokhsar D.S."/>
        </authorList>
    </citation>
    <scope>NUCLEOTIDE SEQUENCE [LARGE SCALE GENOMIC DNA]</scope>
    <source>
        <strain evidence="1">Nigerian</strain>
    </source>
</reference>
<proteinExistence type="predicted"/>
<sequence>MKQCNIYKTMGIYHKCSKIYIYHTTSVKKNVLFPNREVYQPRPRQSDQLY</sequence>